<protein>
    <submittedName>
        <fullName evidence="1">Uncharacterized protein</fullName>
    </submittedName>
</protein>
<keyword evidence="2" id="KW-1185">Reference proteome</keyword>
<name>N1RXN4_FUSC4</name>
<gene>
    <name evidence="1" type="ORF">FOC4_g10009085</name>
</gene>
<dbReference type="Proteomes" id="UP000016929">
    <property type="component" value="Unassembled WGS sequence"/>
</dbReference>
<reference evidence="2" key="1">
    <citation type="submission" date="2012-09" db="EMBL/GenBank/DDBJ databases">
        <title>Genome sequencing and comparative transcriptomics of race 1 and race 4 of banana pathogen: Fusarium oxysporum f. sp. cubense.</title>
        <authorList>
            <person name="Fang X."/>
            <person name="Huang J."/>
        </authorList>
    </citation>
    <scope>NUCLEOTIDE SEQUENCE [LARGE SCALE GENOMIC DNA]</scope>
    <source>
        <strain evidence="2">race 4</strain>
    </source>
</reference>
<sequence>MEQAQGLQRLATQAVLLQSVLPLCMLRTRLPSGPLASCCIHSSKTRLFRVLLSYSPSTAQQLLLAVGLNKRPTKDRPQTSLGALGLVVVSVQVGWDKFTHCSTSIQVR</sequence>
<evidence type="ECO:0000313" key="2">
    <source>
        <dbReference type="Proteomes" id="UP000016929"/>
    </source>
</evidence>
<evidence type="ECO:0000313" key="1">
    <source>
        <dbReference type="EMBL" id="EMT70619.1"/>
    </source>
</evidence>
<organism evidence="1 2">
    <name type="scientific">Fusarium oxysporum f. sp. cubense (strain race 4)</name>
    <name type="common">Panama disease fungus</name>
    <dbReference type="NCBI Taxonomy" id="2502994"/>
    <lineage>
        <taxon>Eukaryota</taxon>
        <taxon>Fungi</taxon>
        <taxon>Dikarya</taxon>
        <taxon>Ascomycota</taxon>
        <taxon>Pezizomycotina</taxon>
        <taxon>Sordariomycetes</taxon>
        <taxon>Hypocreomycetidae</taxon>
        <taxon>Hypocreales</taxon>
        <taxon>Nectriaceae</taxon>
        <taxon>Fusarium</taxon>
        <taxon>Fusarium oxysporum species complex</taxon>
    </lineage>
</organism>
<accession>N1RXN4</accession>
<reference evidence="2" key="2">
    <citation type="journal article" date="2014" name="PLoS ONE">
        <title>Genome and Transcriptome Analysis of the Fungal Pathogen Fusarium oxysporum f. sp. cubense Causing Banana Vascular Wilt Disease.</title>
        <authorList>
            <person name="Guo L."/>
            <person name="Han L."/>
            <person name="Yang L."/>
            <person name="Zeng H."/>
            <person name="Fan D."/>
            <person name="Zhu Y."/>
            <person name="Feng Y."/>
            <person name="Wang G."/>
            <person name="Peng C."/>
            <person name="Jiang X."/>
            <person name="Zhou D."/>
            <person name="Ni P."/>
            <person name="Liang C."/>
            <person name="Liu L."/>
            <person name="Wang J."/>
            <person name="Mao C."/>
            <person name="Fang X."/>
            <person name="Peng M."/>
            <person name="Huang J."/>
        </authorList>
    </citation>
    <scope>NUCLEOTIDE SEQUENCE [LARGE SCALE GENOMIC DNA]</scope>
    <source>
        <strain evidence="2">race 4</strain>
    </source>
</reference>
<dbReference type="HOGENOM" id="CLU_2158438_0_0_1"/>
<proteinExistence type="predicted"/>
<dbReference type="AlphaFoldDB" id="N1RXN4"/>
<dbReference type="EMBL" id="KB726312">
    <property type="protein sequence ID" value="EMT70619.1"/>
    <property type="molecule type" value="Genomic_DNA"/>
</dbReference>